<evidence type="ECO:0000313" key="1">
    <source>
        <dbReference type="EMBL" id="KAB1155139.1"/>
    </source>
</evidence>
<dbReference type="AlphaFoldDB" id="A0A7J5ADL6"/>
<comment type="caution">
    <text evidence="1">The sequence shown here is derived from an EMBL/GenBank/DDBJ whole genome shotgun (WGS) entry which is preliminary data.</text>
</comment>
<sequence length="131" mass="15898">MAILNEDESYIDTYFKWTLFSFHEKVSEHSVMGMMIYPKNKINKELTIDNIDKALNSDNCFDFEYKPQEKDLIRIEEKYKFIELKNNPRPKINGYISFRFENGKWEFGRYPMHYIHKETEMGKIKTLHNNL</sequence>
<keyword evidence="2" id="KW-1185">Reference proteome</keyword>
<dbReference type="EMBL" id="WAAU01000024">
    <property type="protein sequence ID" value="KAB1155139.1"/>
    <property type="molecule type" value="Genomic_DNA"/>
</dbReference>
<protein>
    <submittedName>
        <fullName evidence="1">Uncharacterized protein</fullName>
    </submittedName>
</protein>
<gene>
    <name evidence="1" type="ORF">F7018_11710</name>
</gene>
<name>A0A7J5ADL6_9FLAO</name>
<dbReference type="OrthoDB" id="1359750at2"/>
<accession>A0A7J5ADL6</accession>
<evidence type="ECO:0000313" key="2">
    <source>
        <dbReference type="Proteomes" id="UP000467305"/>
    </source>
</evidence>
<reference evidence="1 2" key="1">
    <citation type="submission" date="2019-09" db="EMBL/GenBank/DDBJ databases">
        <authorList>
            <person name="Cao W.R."/>
        </authorList>
    </citation>
    <scope>NUCLEOTIDE SEQUENCE [LARGE SCALE GENOMIC DNA]</scope>
    <source>
        <strain evidence="2">a4</strain>
    </source>
</reference>
<dbReference type="Proteomes" id="UP000467305">
    <property type="component" value="Unassembled WGS sequence"/>
</dbReference>
<proteinExistence type="predicted"/>
<organism evidence="1 2">
    <name type="scientific">Tenacibaculum aiptasiae</name>
    <dbReference type="NCBI Taxonomy" id="426481"/>
    <lineage>
        <taxon>Bacteria</taxon>
        <taxon>Pseudomonadati</taxon>
        <taxon>Bacteroidota</taxon>
        <taxon>Flavobacteriia</taxon>
        <taxon>Flavobacteriales</taxon>
        <taxon>Flavobacteriaceae</taxon>
        <taxon>Tenacibaculum</taxon>
    </lineage>
</organism>